<comment type="caution">
    <text evidence="2">The sequence shown here is derived from an EMBL/GenBank/DDBJ whole genome shotgun (WGS) entry which is preliminary data.</text>
</comment>
<feature type="domain" description="Thoeris protein ThsB TIR-like" evidence="1">
    <location>
        <begin position="5"/>
        <end position="97"/>
    </location>
</feature>
<name>A0AAJ1R9N8_9LACO</name>
<dbReference type="InterPro" id="IPR015032">
    <property type="entry name" value="ThsB__TIR-like_domain"/>
</dbReference>
<protein>
    <recommendedName>
        <fullName evidence="1">Thoeris protein ThsB TIR-like domain-containing protein</fullName>
    </recommendedName>
</protein>
<dbReference type="Proteomes" id="UP001167919">
    <property type="component" value="Unassembled WGS sequence"/>
</dbReference>
<evidence type="ECO:0000313" key="2">
    <source>
        <dbReference type="EMBL" id="MDN6900663.1"/>
    </source>
</evidence>
<dbReference type="EMBL" id="SDWY01000003">
    <property type="protein sequence ID" value="MDN6900663.1"/>
    <property type="molecule type" value="Genomic_DNA"/>
</dbReference>
<dbReference type="RefSeq" id="WP_301711315.1">
    <property type="nucleotide sequence ID" value="NZ_SDWY01000003.1"/>
</dbReference>
<dbReference type="Pfam" id="PF08937">
    <property type="entry name" value="ThsB_TIR"/>
    <property type="match status" value="1"/>
</dbReference>
<reference evidence="2" key="1">
    <citation type="submission" date="2019-01" db="EMBL/GenBank/DDBJ databases">
        <title>Oenococcus sicerae UCMA17102.</title>
        <authorList>
            <person name="Cousin F.J."/>
            <person name="Le Guellec R."/>
            <person name="Cretenet M."/>
        </authorList>
    </citation>
    <scope>NUCLEOTIDE SEQUENCE</scope>
    <source>
        <strain evidence="2">UCMA17102</strain>
    </source>
</reference>
<proteinExistence type="predicted"/>
<accession>A0AAJ1R9N8</accession>
<gene>
    <name evidence="2" type="ORF">EVC35_06550</name>
</gene>
<evidence type="ECO:0000313" key="3">
    <source>
        <dbReference type="Proteomes" id="UP001167919"/>
    </source>
</evidence>
<dbReference type="AlphaFoldDB" id="A0AAJ1R9N8"/>
<evidence type="ECO:0000259" key="1">
    <source>
        <dbReference type="Pfam" id="PF08937"/>
    </source>
</evidence>
<organism evidence="2 3">
    <name type="scientific">Oenococcus sicerae</name>
    <dbReference type="NCBI Taxonomy" id="2203724"/>
    <lineage>
        <taxon>Bacteria</taxon>
        <taxon>Bacillati</taxon>
        <taxon>Bacillota</taxon>
        <taxon>Bacilli</taxon>
        <taxon>Lactobacillales</taxon>
        <taxon>Lactobacillaceae</taxon>
        <taxon>Oenococcus</taxon>
    </lineage>
</organism>
<sequence>MHKTFISYHHSGEQELKDELIDAATSEDYFIDKSVSDGDIDTNLSEDAIMKKIRNDFIQDSSVIVVLIGEQTADRPFVNSEIQAGLWGDDPVGMVGVVRDDLFERIYSKTFCTAPGCNCGVELKTPTPLLKEKIPFLVRENNLRLEDEKSTYPHYKDSEAYCGIYRYSTFVKNIEKYIDAAFEKRNRVFDIKKKNDLGVKTINHPFGY</sequence>